<accession>A0A844FNL2</accession>
<protein>
    <recommendedName>
        <fullName evidence="5">NEAT domain-containing protein</fullName>
    </recommendedName>
</protein>
<reference evidence="6 7" key="1">
    <citation type="submission" date="2019-08" db="EMBL/GenBank/DDBJ databases">
        <title>In-depth cultivation of the pig gut microbiome towards novel bacterial diversity and tailored functional studies.</title>
        <authorList>
            <person name="Wylensek D."/>
            <person name="Hitch T.C.A."/>
            <person name="Clavel T."/>
        </authorList>
    </citation>
    <scope>NUCLEOTIDE SEQUENCE [LARGE SCALE GENOMIC DNA]</scope>
    <source>
        <strain evidence="6 7">WCA-470BD-2E</strain>
    </source>
</reference>
<feature type="compositionally biased region" description="Low complexity" evidence="3">
    <location>
        <begin position="167"/>
        <end position="179"/>
    </location>
</feature>
<dbReference type="InterPro" id="IPR037250">
    <property type="entry name" value="NEAT_dom_sf"/>
</dbReference>
<keyword evidence="2" id="KW-0732">Signal</keyword>
<dbReference type="CDD" id="cd06920">
    <property type="entry name" value="NEAT"/>
    <property type="match status" value="1"/>
</dbReference>
<feature type="domain" description="NEAT" evidence="5">
    <location>
        <begin position="23"/>
        <end position="154"/>
    </location>
</feature>
<evidence type="ECO:0000256" key="4">
    <source>
        <dbReference type="SAM" id="Phobius"/>
    </source>
</evidence>
<evidence type="ECO:0000259" key="5">
    <source>
        <dbReference type="PROSITE" id="PS50978"/>
    </source>
</evidence>
<evidence type="ECO:0000313" key="7">
    <source>
        <dbReference type="Proteomes" id="UP000452141"/>
    </source>
</evidence>
<evidence type="ECO:0000256" key="2">
    <source>
        <dbReference type="ARBA" id="ARBA00022729"/>
    </source>
</evidence>
<comment type="caution">
    <text evidence="6">The sequence shown here is derived from an EMBL/GenBank/DDBJ whole genome shotgun (WGS) entry which is preliminary data.</text>
</comment>
<feature type="transmembrane region" description="Helical" evidence="4">
    <location>
        <begin position="228"/>
        <end position="252"/>
    </location>
</feature>
<dbReference type="InterPro" id="IPR006635">
    <property type="entry name" value="NEAT_dom"/>
</dbReference>
<dbReference type="SMART" id="SM00725">
    <property type="entry name" value="NEAT"/>
    <property type="match status" value="1"/>
</dbReference>
<comment type="subcellular location">
    <subcellularLocation>
        <location evidence="1">Cell envelope</location>
    </subcellularLocation>
</comment>
<dbReference type="SUPFAM" id="SSF158911">
    <property type="entry name" value="NEAT domain-like"/>
    <property type="match status" value="1"/>
</dbReference>
<sequence>MTNKKWQIVWLLPLIWLSLFSGEKVGAQSVSYQTYKYGTSENSMASGYYARPAEVTVQNGQYLVTMTIKTKKALTAWPVTVLSVAGQSPSNVKKTKDSNFYYYAYSFYSQDLSKAVSSKIKIDVPGTYQATHQISFKFDQASLPSLKKASASQKTASQNSTSKEKTSQASQTNNSSSDAAVAKQVLDLEKEVKAKEKKLDKKEDTLAARAQSLNQRSQAVNAASQRNFFFLLFGGILVLSLFVLDILGLIYLMRKSKQQKEQ</sequence>
<evidence type="ECO:0000256" key="3">
    <source>
        <dbReference type="SAM" id="MobiDB-lite"/>
    </source>
</evidence>
<dbReference type="Proteomes" id="UP000452141">
    <property type="component" value="Unassembled WGS sequence"/>
</dbReference>
<keyword evidence="4" id="KW-1133">Transmembrane helix</keyword>
<dbReference type="RefSeq" id="WP_154486911.1">
    <property type="nucleotide sequence ID" value="NZ_VUMW01000013.1"/>
</dbReference>
<proteinExistence type="predicted"/>
<keyword evidence="4" id="KW-0472">Membrane</keyword>
<dbReference type="Gene3D" id="2.60.40.1850">
    <property type="match status" value="1"/>
</dbReference>
<dbReference type="AlphaFoldDB" id="A0A844FNL2"/>
<gene>
    <name evidence="6" type="ORF">FYJ61_05685</name>
</gene>
<dbReference type="GO" id="GO:0030313">
    <property type="term" value="C:cell envelope"/>
    <property type="evidence" value="ECO:0007669"/>
    <property type="project" value="UniProtKB-SubCell"/>
</dbReference>
<evidence type="ECO:0000313" key="6">
    <source>
        <dbReference type="EMBL" id="MST79957.1"/>
    </source>
</evidence>
<dbReference type="PROSITE" id="PS50978">
    <property type="entry name" value="NEAT"/>
    <property type="match status" value="1"/>
</dbReference>
<dbReference type="EMBL" id="VUMW01000013">
    <property type="protein sequence ID" value="MST79957.1"/>
    <property type="molecule type" value="Genomic_DNA"/>
</dbReference>
<keyword evidence="4" id="KW-0812">Transmembrane</keyword>
<feature type="region of interest" description="Disordered" evidence="3">
    <location>
        <begin position="149"/>
        <end position="179"/>
    </location>
</feature>
<dbReference type="Pfam" id="PF05031">
    <property type="entry name" value="NEAT"/>
    <property type="match status" value="1"/>
</dbReference>
<name>A0A844FNL2_9LACO</name>
<evidence type="ECO:0000256" key="1">
    <source>
        <dbReference type="ARBA" id="ARBA00004196"/>
    </source>
</evidence>
<organism evidence="6 7">
    <name type="scientific">Lactobacillus equicursoris</name>
    <dbReference type="NCBI Taxonomy" id="420645"/>
    <lineage>
        <taxon>Bacteria</taxon>
        <taxon>Bacillati</taxon>
        <taxon>Bacillota</taxon>
        <taxon>Bacilli</taxon>
        <taxon>Lactobacillales</taxon>
        <taxon>Lactobacillaceae</taxon>
        <taxon>Lactobacillus</taxon>
    </lineage>
</organism>